<keyword evidence="1" id="KW-1133">Transmembrane helix</keyword>
<organism evidence="3">
    <name type="scientific">freshwater metagenome</name>
    <dbReference type="NCBI Taxonomy" id="449393"/>
    <lineage>
        <taxon>unclassified sequences</taxon>
        <taxon>metagenomes</taxon>
        <taxon>ecological metagenomes</taxon>
    </lineage>
</organism>
<proteinExistence type="predicted"/>
<gene>
    <name evidence="3" type="ORF">UFOPK2334_00909</name>
    <name evidence="4" type="ORF">UFOPK2870_00871</name>
    <name evidence="2" type="ORF">UFOPK4179_00845</name>
</gene>
<feature type="transmembrane region" description="Helical" evidence="1">
    <location>
        <begin position="198"/>
        <end position="216"/>
    </location>
</feature>
<keyword evidence="1" id="KW-0472">Membrane</keyword>
<protein>
    <submittedName>
        <fullName evidence="3">Unannotated protein</fullName>
    </submittedName>
</protein>
<dbReference type="EMBL" id="CAETWZ010000076">
    <property type="protein sequence ID" value="CAB4368051.1"/>
    <property type="molecule type" value="Genomic_DNA"/>
</dbReference>
<feature type="transmembrane region" description="Helical" evidence="1">
    <location>
        <begin position="6"/>
        <end position="34"/>
    </location>
</feature>
<accession>A0A6J6MTH2</accession>
<dbReference type="AlphaFoldDB" id="A0A6J6MTH2"/>
<evidence type="ECO:0000313" key="3">
    <source>
        <dbReference type="EMBL" id="CAB4677112.1"/>
    </source>
</evidence>
<feature type="transmembrane region" description="Helical" evidence="1">
    <location>
        <begin position="166"/>
        <end position="186"/>
    </location>
</feature>
<name>A0A6J6MTH2_9ZZZZ</name>
<keyword evidence="1" id="KW-0812">Transmembrane</keyword>
<evidence type="ECO:0000313" key="4">
    <source>
        <dbReference type="EMBL" id="CAB4764076.1"/>
    </source>
</evidence>
<evidence type="ECO:0000313" key="2">
    <source>
        <dbReference type="EMBL" id="CAB4368051.1"/>
    </source>
</evidence>
<dbReference type="PANTHER" id="PTHR35007:SF3">
    <property type="entry name" value="POSSIBLE CONSERVED ALANINE RICH MEMBRANE PROTEIN"/>
    <property type="match status" value="1"/>
</dbReference>
<reference evidence="3" key="1">
    <citation type="submission" date="2020-05" db="EMBL/GenBank/DDBJ databases">
        <authorList>
            <person name="Chiriac C."/>
            <person name="Salcher M."/>
            <person name="Ghai R."/>
            <person name="Kavagutti S V."/>
        </authorList>
    </citation>
    <scope>NUCLEOTIDE SEQUENCE</scope>
</reference>
<dbReference type="EMBL" id="CAEZXA010000073">
    <property type="protein sequence ID" value="CAB4677112.1"/>
    <property type="molecule type" value="Genomic_DNA"/>
</dbReference>
<dbReference type="PANTHER" id="PTHR35007">
    <property type="entry name" value="INTEGRAL MEMBRANE PROTEIN-RELATED"/>
    <property type="match status" value="1"/>
</dbReference>
<evidence type="ECO:0000256" key="1">
    <source>
        <dbReference type="SAM" id="Phobius"/>
    </source>
</evidence>
<dbReference type="EMBL" id="CAEZZL010000065">
    <property type="protein sequence ID" value="CAB4764076.1"/>
    <property type="molecule type" value="Genomic_DNA"/>
</dbReference>
<sequence>MELISQLIVGLLLASGLLVMIRGSGGISVIGGALRDRTVRRRQADDQRDLVEAIAMWTENLRDTISASSGLEQAIIATELHSPRAIAAPVRRLVASLRYGSLEDGLRRFADDVAHPTCDFVVAALVTTAQHQTRDIGQLLGHLSECARSECHLYLRIWVSRARSRAAVRIITGVVVAFIAGLFIFNRPYLAPFGSAEGLLVLVCICLLFASSIWWLQKIAQIRTPARFLSGRLVEVLP</sequence>